<dbReference type="EMBL" id="GBRH01245534">
    <property type="protein sequence ID" value="JAD52361.1"/>
    <property type="molecule type" value="Transcribed_RNA"/>
</dbReference>
<name>A0A0A9AMH9_ARUDO</name>
<accession>A0A0A9AMH9</accession>
<evidence type="ECO:0000313" key="1">
    <source>
        <dbReference type="EMBL" id="JAD52361.1"/>
    </source>
</evidence>
<sequence length="27" mass="3090">MLLMSIVGYRLGPLRNNRHTAGNFMQV</sequence>
<protein>
    <submittedName>
        <fullName evidence="1">Uncharacterized protein</fullName>
    </submittedName>
</protein>
<proteinExistence type="predicted"/>
<reference evidence="1" key="1">
    <citation type="submission" date="2014-09" db="EMBL/GenBank/DDBJ databases">
        <authorList>
            <person name="Magalhaes I.L.F."/>
            <person name="Oliveira U."/>
            <person name="Santos F.R."/>
            <person name="Vidigal T.H.D.A."/>
            <person name="Brescovit A.D."/>
            <person name="Santos A.J."/>
        </authorList>
    </citation>
    <scope>NUCLEOTIDE SEQUENCE</scope>
    <source>
        <tissue evidence="1">Shoot tissue taken approximately 20 cm above the soil surface</tissue>
    </source>
</reference>
<organism evidence="1">
    <name type="scientific">Arundo donax</name>
    <name type="common">Giant reed</name>
    <name type="synonym">Donax arundinaceus</name>
    <dbReference type="NCBI Taxonomy" id="35708"/>
    <lineage>
        <taxon>Eukaryota</taxon>
        <taxon>Viridiplantae</taxon>
        <taxon>Streptophyta</taxon>
        <taxon>Embryophyta</taxon>
        <taxon>Tracheophyta</taxon>
        <taxon>Spermatophyta</taxon>
        <taxon>Magnoliopsida</taxon>
        <taxon>Liliopsida</taxon>
        <taxon>Poales</taxon>
        <taxon>Poaceae</taxon>
        <taxon>PACMAD clade</taxon>
        <taxon>Arundinoideae</taxon>
        <taxon>Arundineae</taxon>
        <taxon>Arundo</taxon>
    </lineage>
</organism>
<dbReference type="AlphaFoldDB" id="A0A0A9AMH9"/>
<reference evidence="1" key="2">
    <citation type="journal article" date="2015" name="Data Brief">
        <title>Shoot transcriptome of the giant reed, Arundo donax.</title>
        <authorList>
            <person name="Barrero R.A."/>
            <person name="Guerrero F.D."/>
            <person name="Moolhuijzen P."/>
            <person name="Goolsby J.A."/>
            <person name="Tidwell J."/>
            <person name="Bellgard S.E."/>
            <person name="Bellgard M.I."/>
        </authorList>
    </citation>
    <scope>NUCLEOTIDE SEQUENCE</scope>
    <source>
        <tissue evidence="1">Shoot tissue taken approximately 20 cm above the soil surface</tissue>
    </source>
</reference>